<reference evidence="2 3" key="1">
    <citation type="submission" date="2024-07" db="EMBL/GenBank/DDBJ databases">
        <title>The genome sequence of type strain Sediminicola luteus GDMCC 1.2596T.</title>
        <authorList>
            <person name="Liu Y."/>
        </authorList>
    </citation>
    <scope>NUCLEOTIDE SEQUENCE [LARGE SCALE GENOMIC DNA]</scope>
    <source>
        <strain evidence="2 3">GDMCC 1.2596</strain>
    </source>
</reference>
<dbReference type="InterPro" id="IPR036388">
    <property type="entry name" value="WH-like_DNA-bd_sf"/>
</dbReference>
<dbReference type="PRINTS" id="PR00598">
    <property type="entry name" value="HTHMARR"/>
</dbReference>
<dbReference type="SUPFAM" id="SSF46785">
    <property type="entry name" value="Winged helix' DNA-binding domain"/>
    <property type="match status" value="1"/>
</dbReference>
<organism evidence="2 3">
    <name type="scientific">Sediminicola luteus</name>
    <dbReference type="NCBI Taxonomy" id="319238"/>
    <lineage>
        <taxon>Bacteria</taxon>
        <taxon>Pseudomonadati</taxon>
        <taxon>Bacteroidota</taxon>
        <taxon>Flavobacteriia</taxon>
        <taxon>Flavobacteriales</taxon>
        <taxon>Flavobacteriaceae</taxon>
        <taxon>Sediminicola</taxon>
    </lineage>
</organism>
<dbReference type="Pfam" id="PF12802">
    <property type="entry name" value="MarR_2"/>
    <property type="match status" value="1"/>
</dbReference>
<dbReference type="Proteomes" id="UP001549773">
    <property type="component" value="Unassembled WGS sequence"/>
</dbReference>
<dbReference type="Gene3D" id="1.10.10.10">
    <property type="entry name" value="Winged helix-like DNA-binding domain superfamily/Winged helix DNA-binding domain"/>
    <property type="match status" value="1"/>
</dbReference>
<comment type="caution">
    <text evidence="2">The sequence shown here is derived from an EMBL/GenBank/DDBJ whole genome shotgun (WGS) entry which is preliminary data.</text>
</comment>
<dbReference type="PANTHER" id="PTHR33164">
    <property type="entry name" value="TRANSCRIPTIONAL REGULATOR, MARR FAMILY"/>
    <property type="match status" value="1"/>
</dbReference>
<accession>A0ABV2TZE6</accession>
<dbReference type="PANTHER" id="PTHR33164:SF43">
    <property type="entry name" value="HTH-TYPE TRANSCRIPTIONAL REPRESSOR YETL"/>
    <property type="match status" value="1"/>
</dbReference>
<sequence>MENDFLMEIGVSGLTSRLKRLSDSLLYSTRDFYNSEGLEIEPNWHMIFLLFQKNDTLTITEISEALQLSHPGIVKLINKMKKKGYITSITDAEDSRKQQLQLSEKALKELPKLEAYWKAGIQTIDDLLEDNPQFMALLEKLEQKVAESNFKERTLNNYYHD</sequence>
<dbReference type="RefSeq" id="WP_354619442.1">
    <property type="nucleotide sequence ID" value="NZ_JBEWYP010000010.1"/>
</dbReference>
<evidence type="ECO:0000259" key="1">
    <source>
        <dbReference type="PROSITE" id="PS50995"/>
    </source>
</evidence>
<dbReference type="SMART" id="SM00347">
    <property type="entry name" value="HTH_MARR"/>
    <property type="match status" value="1"/>
</dbReference>
<keyword evidence="3" id="KW-1185">Reference proteome</keyword>
<dbReference type="PROSITE" id="PS50995">
    <property type="entry name" value="HTH_MARR_2"/>
    <property type="match status" value="1"/>
</dbReference>
<dbReference type="InterPro" id="IPR039422">
    <property type="entry name" value="MarR/SlyA-like"/>
</dbReference>
<evidence type="ECO:0000313" key="2">
    <source>
        <dbReference type="EMBL" id="MET7030651.1"/>
    </source>
</evidence>
<name>A0ABV2TZE6_9FLAO</name>
<dbReference type="EMBL" id="JBEWYP010000010">
    <property type="protein sequence ID" value="MET7030651.1"/>
    <property type="molecule type" value="Genomic_DNA"/>
</dbReference>
<dbReference type="InterPro" id="IPR036390">
    <property type="entry name" value="WH_DNA-bd_sf"/>
</dbReference>
<gene>
    <name evidence="2" type="ORF">ABXZ32_14685</name>
</gene>
<dbReference type="InterPro" id="IPR000835">
    <property type="entry name" value="HTH_MarR-typ"/>
</dbReference>
<evidence type="ECO:0000313" key="3">
    <source>
        <dbReference type="Proteomes" id="UP001549773"/>
    </source>
</evidence>
<proteinExistence type="predicted"/>
<protein>
    <submittedName>
        <fullName evidence="2">Helix-turn-helix domain-containing protein</fullName>
    </submittedName>
</protein>
<feature type="domain" description="HTH marR-type" evidence="1">
    <location>
        <begin position="11"/>
        <end position="143"/>
    </location>
</feature>